<name>A0AAN8AIX6_ELEMC</name>
<keyword evidence="2" id="KW-1185">Reference proteome</keyword>
<dbReference type="EMBL" id="JAUZQC010000010">
    <property type="protein sequence ID" value="KAK5864356.1"/>
    <property type="molecule type" value="Genomic_DNA"/>
</dbReference>
<reference evidence="1 2" key="2">
    <citation type="journal article" date="2023" name="Mol. Biol. Evol.">
        <title>Genomics of Secondarily Temperate Adaptation in the Only Non-Antarctic Icefish.</title>
        <authorList>
            <person name="Rivera-Colon A.G."/>
            <person name="Rayamajhi N."/>
            <person name="Minhas B.F."/>
            <person name="Madrigal G."/>
            <person name="Bilyk K.T."/>
            <person name="Yoon V."/>
            <person name="Hune M."/>
            <person name="Gregory S."/>
            <person name="Cheng C.H.C."/>
            <person name="Catchen J.M."/>
        </authorList>
    </citation>
    <scope>NUCLEOTIDE SEQUENCE [LARGE SCALE GENOMIC DNA]</scope>
    <source>
        <strain evidence="1">JMC-PN-2008</strain>
    </source>
</reference>
<sequence>MNKQRSPPLSCSHILYSLTATSPWQQCPTGYTWGKQRENRRERERERKFLLGSANLAEALTGITCADLLTESFGFFPPSWPAATPRSHDNCIPRFTGCLLGSPLANSQTVIINTDDATLPSVLGGVGGVV</sequence>
<proteinExistence type="predicted"/>
<organism evidence="1 2">
    <name type="scientific">Eleginops maclovinus</name>
    <name type="common">Patagonian blennie</name>
    <name type="synonym">Eleginus maclovinus</name>
    <dbReference type="NCBI Taxonomy" id="56733"/>
    <lineage>
        <taxon>Eukaryota</taxon>
        <taxon>Metazoa</taxon>
        <taxon>Chordata</taxon>
        <taxon>Craniata</taxon>
        <taxon>Vertebrata</taxon>
        <taxon>Euteleostomi</taxon>
        <taxon>Actinopterygii</taxon>
        <taxon>Neopterygii</taxon>
        <taxon>Teleostei</taxon>
        <taxon>Neoteleostei</taxon>
        <taxon>Acanthomorphata</taxon>
        <taxon>Eupercaria</taxon>
        <taxon>Perciformes</taxon>
        <taxon>Notothenioidei</taxon>
        <taxon>Eleginopidae</taxon>
        <taxon>Eleginops</taxon>
    </lineage>
</organism>
<evidence type="ECO:0000313" key="1">
    <source>
        <dbReference type="EMBL" id="KAK5864356.1"/>
    </source>
</evidence>
<gene>
    <name evidence="1" type="ORF">PBY51_015605</name>
</gene>
<dbReference type="Proteomes" id="UP001346869">
    <property type="component" value="Unassembled WGS sequence"/>
</dbReference>
<evidence type="ECO:0000313" key="2">
    <source>
        <dbReference type="Proteomes" id="UP001346869"/>
    </source>
</evidence>
<reference evidence="1 2" key="1">
    <citation type="journal article" date="2023" name="Genes (Basel)">
        <title>Chromosome-Level Genome Assembly and Circadian Gene Repertoire of the Patagonia Blennie Eleginops maclovinus-The Closest Ancestral Proxy of Antarctic Cryonotothenioids.</title>
        <authorList>
            <person name="Cheng C.C."/>
            <person name="Rivera-Colon A.G."/>
            <person name="Minhas B.F."/>
            <person name="Wilson L."/>
            <person name="Rayamajhi N."/>
            <person name="Vargas-Chacoff L."/>
            <person name="Catchen J.M."/>
        </authorList>
    </citation>
    <scope>NUCLEOTIDE SEQUENCE [LARGE SCALE GENOMIC DNA]</scope>
    <source>
        <strain evidence="1">JMC-PN-2008</strain>
    </source>
</reference>
<accession>A0AAN8AIX6</accession>
<comment type="caution">
    <text evidence="1">The sequence shown here is derived from an EMBL/GenBank/DDBJ whole genome shotgun (WGS) entry which is preliminary data.</text>
</comment>
<protein>
    <submittedName>
        <fullName evidence="1">Uncharacterized protein</fullName>
    </submittedName>
</protein>
<dbReference type="AlphaFoldDB" id="A0AAN8AIX6"/>